<feature type="transmembrane region" description="Helical" evidence="6">
    <location>
        <begin position="274"/>
        <end position="292"/>
    </location>
</feature>
<dbReference type="PANTHER" id="PTHR43124:SF3">
    <property type="entry name" value="CHLORAMPHENICOL EFFLUX PUMP RV0191"/>
    <property type="match status" value="1"/>
</dbReference>
<accession>A0A9E7C156</accession>
<evidence type="ECO:0000259" key="7">
    <source>
        <dbReference type="PROSITE" id="PS50850"/>
    </source>
</evidence>
<feature type="transmembrane region" description="Helical" evidence="6">
    <location>
        <begin position="54"/>
        <end position="73"/>
    </location>
</feature>
<keyword evidence="4 6" id="KW-1133">Transmembrane helix</keyword>
<keyword evidence="5 6" id="KW-0472">Membrane</keyword>
<dbReference type="InterPro" id="IPR011701">
    <property type="entry name" value="MFS"/>
</dbReference>
<feature type="transmembrane region" description="Helical" evidence="6">
    <location>
        <begin position="113"/>
        <end position="130"/>
    </location>
</feature>
<name>A0A9E7C156_9ACTN</name>
<keyword evidence="3 6" id="KW-0812">Transmembrane</keyword>
<dbReference type="KEGG" id="sbae:DSM104329_02486"/>
<feature type="domain" description="Major facilitator superfamily (MFS) profile" evidence="7">
    <location>
        <begin position="13"/>
        <end position="388"/>
    </location>
</feature>
<evidence type="ECO:0000256" key="2">
    <source>
        <dbReference type="ARBA" id="ARBA00022475"/>
    </source>
</evidence>
<proteinExistence type="predicted"/>
<dbReference type="Gene3D" id="1.20.1250.20">
    <property type="entry name" value="MFS general substrate transporter like domains"/>
    <property type="match status" value="1"/>
</dbReference>
<protein>
    <recommendedName>
        <fullName evidence="7">Major facilitator superfamily (MFS) profile domain-containing protein</fullName>
    </recommendedName>
</protein>
<dbReference type="GO" id="GO:0005886">
    <property type="term" value="C:plasma membrane"/>
    <property type="evidence" value="ECO:0007669"/>
    <property type="project" value="UniProtKB-SubCell"/>
</dbReference>
<comment type="subcellular location">
    <subcellularLocation>
        <location evidence="1">Cell membrane</location>
        <topology evidence="1">Multi-pass membrane protein</topology>
    </subcellularLocation>
</comment>
<feature type="transmembrane region" description="Helical" evidence="6">
    <location>
        <begin position="242"/>
        <end position="262"/>
    </location>
</feature>
<dbReference type="GO" id="GO:0022857">
    <property type="term" value="F:transmembrane transporter activity"/>
    <property type="evidence" value="ECO:0007669"/>
    <property type="project" value="InterPro"/>
</dbReference>
<evidence type="ECO:0000256" key="4">
    <source>
        <dbReference type="ARBA" id="ARBA00022989"/>
    </source>
</evidence>
<evidence type="ECO:0000256" key="5">
    <source>
        <dbReference type="ARBA" id="ARBA00023136"/>
    </source>
</evidence>
<dbReference type="PROSITE" id="PS50850">
    <property type="entry name" value="MFS"/>
    <property type="match status" value="1"/>
</dbReference>
<gene>
    <name evidence="8" type="ORF">DSM104329_02486</name>
</gene>
<evidence type="ECO:0000256" key="6">
    <source>
        <dbReference type="SAM" id="Phobius"/>
    </source>
</evidence>
<dbReference type="InterPro" id="IPR020846">
    <property type="entry name" value="MFS_dom"/>
</dbReference>
<dbReference type="Proteomes" id="UP001162834">
    <property type="component" value="Chromosome"/>
</dbReference>
<reference evidence="8" key="1">
    <citation type="journal article" date="2022" name="Int. J. Syst. Evol. Microbiol.">
        <title>Pseudomonas aegrilactucae sp. nov. and Pseudomonas morbosilactucae sp. nov., pathogens causing bacterial rot of lettuce in Japan.</title>
        <authorList>
            <person name="Sawada H."/>
            <person name="Fujikawa T."/>
            <person name="Satou M."/>
        </authorList>
    </citation>
    <scope>NUCLEOTIDE SEQUENCE</scope>
    <source>
        <strain evidence="8">0166_1</strain>
    </source>
</reference>
<evidence type="ECO:0000256" key="3">
    <source>
        <dbReference type="ARBA" id="ARBA00022692"/>
    </source>
</evidence>
<feature type="transmembrane region" description="Helical" evidence="6">
    <location>
        <begin position="298"/>
        <end position="316"/>
    </location>
</feature>
<dbReference type="SUPFAM" id="SSF103473">
    <property type="entry name" value="MFS general substrate transporter"/>
    <property type="match status" value="1"/>
</dbReference>
<dbReference type="EMBL" id="CP087164">
    <property type="protein sequence ID" value="UGS36088.1"/>
    <property type="molecule type" value="Genomic_DNA"/>
</dbReference>
<evidence type="ECO:0000313" key="8">
    <source>
        <dbReference type="EMBL" id="UGS36088.1"/>
    </source>
</evidence>
<feature type="transmembrane region" description="Helical" evidence="6">
    <location>
        <begin position="137"/>
        <end position="157"/>
    </location>
</feature>
<dbReference type="PANTHER" id="PTHR43124">
    <property type="entry name" value="PURINE EFFLUX PUMP PBUE"/>
    <property type="match status" value="1"/>
</dbReference>
<feature type="transmembrane region" description="Helical" evidence="6">
    <location>
        <begin position="169"/>
        <end position="191"/>
    </location>
</feature>
<feature type="transmembrane region" description="Helical" evidence="6">
    <location>
        <begin position="337"/>
        <end position="356"/>
    </location>
</feature>
<feature type="transmembrane region" description="Helical" evidence="6">
    <location>
        <begin position="80"/>
        <end position="107"/>
    </location>
</feature>
<evidence type="ECO:0000256" key="1">
    <source>
        <dbReference type="ARBA" id="ARBA00004651"/>
    </source>
</evidence>
<feature type="transmembrane region" description="Helical" evidence="6">
    <location>
        <begin position="212"/>
        <end position="236"/>
    </location>
</feature>
<keyword evidence="9" id="KW-1185">Reference proteome</keyword>
<dbReference type="InterPro" id="IPR050189">
    <property type="entry name" value="MFS_Efflux_Transporters"/>
</dbReference>
<organism evidence="8 9">
    <name type="scientific">Capillimicrobium parvum</name>
    <dbReference type="NCBI Taxonomy" id="2884022"/>
    <lineage>
        <taxon>Bacteria</taxon>
        <taxon>Bacillati</taxon>
        <taxon>Actinomycetota</taxon>
        <taxon>Thermoleophilia</taxon>
        <taxon>Solirubrobacterales</taxon>
        <taxon>Capillimicrobiaceae</taxon>
        <taxon>Capillimicrobium</taxon>
    </lineage>
</organism>
<keyword evidence="2" id="KW-1003">Cell membrane</keyword>
<dbReference type="InterPro" id="IPR036259">
    <property type="entry name" value="MFS_trans_sf"/>
</dbReference>
<dbReference type="AlphaFoldDB" id="A0A9E7C156"/>
<sequence length="416" mass="42861">MRPLLSRIAGRHPRLAPLVLAVIAAQSMLVVLAPTIVDIGQAFGTSVGTVGHARAIAAASAVAASLVIAGVIDRLDLRRLLAAGACLAVVGSATIATAPSLGVFLAAHGVSGIAFACLLSAGLTGVAAFPREQTARAMGYLIAGNALAWIIAAPLAGQLTEGISWRAAQAVPCTLALAALAASRGVMSPPVEASRGRRMGLLGVVVERQARWWLVAELAAWFVWASELTYGAAFLIQHHSVSQSAAGVAFAAAATAFFLGSVRSASLVRRFARRRLIASAALAMSALIFLQFNVAPSIWVTLALLTLIALCAGMRASTSAGLGLAQMPDRPGTMMTAQTAVTQFGYLLGALAGAGMLGSSSYAALGLVLGGAMLLCAVLFTRVTDPLEFERVGERRHPTRNRPVGTRVPLAAEWAR</sequence>
<dbReference type="Pfam" id="PF07690">
    <property type="entry name" value="MFS_1"/>
    <property type="match status" value="1"/>
</dbReference>
<evidence type="ECO:0000313" key="9">
    <source>
        <dbReference type="Proteomes" id="UP001162834"/>
    </source>
</evidence>
<dbReference type="RefSeq" id="WP_259315765.1">
    <property type="nucleotide sequence ID" value="NZ_CP087164.1"/>
</dbReference>